<feature type="region of interest" description="Disordered" evidence="4">
    <location>
        <begin position="123"/>
        <end position="147"/>
    </location>
</feature>
<comment type="subcellular location">
    <subcellularLocation>
        <location evidence="1">Endomembrane system</location>
    </subcellularLocation>
</comment>
<feature type="domain" description="Protein kinase" evidence="6">
    <location>
        <begin position="155"/>
        <end position="416"/>
    </location>
</feature>
<evidence type="ECO:0000256" key="1">
    <source>
        <dbReference type="ARBA" id="ARBA00004308"/>
    </source>
</evidence>
<dbReference type="PRINTS" id="PR00109">
    <property type="entry name" value="TYRKINASE"/>
</dbReference>
<dbReference type="GO" id="GO:0004714">
    <property type="term" value="F:transmembrane receptor protein tyrosine kinase activity"/>
    <property type="evidence" value="ECO:0007669"/>
    <property type="project" value="TreeGrafter"/>
</dbReference>
<evidence type="ECO:0000256" key="3">
    <source>
        <dbReference type="ARBA" id="ARBA00022840"/>
    </source>
</evidence>
<feature type="region of interest" description="Disordered" evidence="4">
    <location>
        <begin position="62"/>
        <end position="108"/>
    </location>
</feature>
<evidence type="ECO:0000313" key="8">
    <source>
        <dbReference type="Proteomes" id="UP001501920"/>
    </source>
</evidence>
<reference evidence="7" key="2">
    <citation type="submission" date="2025-08" db="UniProtKB">
        <authorList>
            <consortium name="Ensembl"/>
        </authorList>
    </citation>
    <scope>IDENTIFICATION</scope>
</reference>
<accession>A0A3B4EKK0</accession>
<dbReference type="Pfam" id="PF07714">
    <property type="entry name" value="PK_Tyr_Ser-Thr"/>
    <property type="match status" value="1"/>
</dbReference>
<keyword evidence="5" id="KW-1133">Transmembrane helix</keyword>
<evidence type="ECO:0000313" key="7">
    <source>
        <dbReference type="Ensembl" id="ENSPNAP00000036308.1"/>
    </source>
</evidence>
<dbReference type="PROSITE" id="PS50011">
    <property type="entry name" value="PROTEIN_KINASE_DOM"/>
    <property type="match status" value="1"/>
</dbReference>
<feature type="transmembrane region" description="Helical" evidence="5">
    <location>
        <begin position="28"/>
        <end position="48"/>
    </location>
</feature>
<dbReference type="InterPro" id="IPR011009">
    <property type="entry name" value="Kinase-like_dom_sf"/>
</dbReference>
<reference evidence="7" key="3">
    <citation type="submission" date="2025-09" db="UniProtKB">
        <authorList>
            <consortium name="Ensembl"/>
        </authorList>
    </citation>
    <scope>IDENTIFICATION</scope>
</reference>
<dbReference type="Gene3D" id="1.10.510.10">
    <property type="entry name" value="Transferase(Phosphotransferase) domain 1"/>
    <property type="match status" value="1"/>
</dbReference>
<keyword evidence="3" id="KW-0067">ATP-binding</keyword>
<feature type="compositionally biased region" description="Polar residues" evidence="4">
    <location>
        <begin position="123"/>
        <end position="135"/>
    </location>
</feature>
<dbReference type="AlphaFoldDB" id="A0A3B4EKK0"/>
<reference evidence="7 8" key="1">
    <citation type="submission" date="2020-10" db="EMBL/GenBank/DDBJ databases">
        <title>Pygocentrus nattereri (red-bellied piranha) genome, fPygNat1, primary haplotype.</title>
        <authorList>
            <person name="Myers G."/>
            <person name="Meyer A."/>
            <person name="Karagic N."/>
            <person name="Pippel M."/>
            <person name="Winkler S."/>
            <person name="Tracey A."/>
            <person name="Wood J."/>
            <person name="Formenti G."/>
            <person name="Howe K."/>
            <person name="Fedrigo O."/>
            <person name="Jarvis E.D."/>
        </authorList>
    </citation>
    <scope>NUCLEOTIDE SEQUENCE [LARGE SCALE GENOMIC DNA]</scope>
</reference>
<dbReference type="Ensembl" id="ENSPNAT00000030664.2">
    <property type="protein sequence ID" value="ENSPNAP00000036308.1"/>
    <property type="gene ID" value="ENSPNAG00000027015.2"/>
</dbReference>
<dbReference type="InterPro" id="IPR000719">
    <property type="entry name" value="Prot_kinase_dom"/>
</dbReference>
<dbReference type="GO" id="GO:0005886">
    <property type="term" value="C:plasma membrane"/>
    <property type="evidence" value="ECO:0007669"/>
    <property type="project" value="TreeGrafter"/>
</dbReference>
<dbReference type="GO" id="GO:0043235">
    <property type="term" value="C:receptor complex"/>
    <property type="evidence" value="ECO:0007669"/>
    <property type="project" value="TreeGrafter"/>
</dbReference>
<keyword evidence="8" id="KW-1185">Reference proteome</keyword>
<evidence type="ECO:0000256" key="4">
    <source>
        <dbReference type="SAM" id="MobiDB-lite"/>
    </source>
</evidence>
<dbReference type="GeneID" id="108439913"/>
<dbReference type="SUPFAM" id="SSF56112">
    <property type="entry name" value="Protein kinase-like (PK-like)"/>
    <property type="match status" value="1"/>
</dbReference>
<dbReference type="InterPro" id="IPR001245">
    <property type="entry name" value="Ser-Thr/Tyr_kinase_cat_dom"/>
</dbReference>
<organism evidence="7 8">
    <name type="scientific">Pygocentrus nattereri</name>
    <name type="common">Red-bellied piranha</name>
    <dbReference type="NCBI Taxonomy" id="42514"/>
    <lineage>
        <taxon>Eukaryota</taxon>
        <taxon>Metazoa</taxon>
        <taxon>Chordata</taxon>
        <taxon>Craniata</taxon>
        <taxon>Vertebrata</taxon>
        <taxon>Euteleostomi</taxon>
        <taxon>Actinopterygii</taxon>
        <taxon>Neopterygii</taxon>
        <taxon>Teleostei</taxon>
        <taxon>Ostariophysi</taxon>
        <taxon>Characiformes</taxon>
        <taxon>Characoidei</taxon>
        <taxon>Pygocentrus</taxon>
    </lineage>
</organism>
<dbReference type="STRING" id="42514.ENSPNAP00000036308"/>
<keyword evidence="5" id="KW-0472">Membrane</keyword>
<feature type="compositionally biased region" description="Basic residues" evidence="4">
    <location>
        <begin position="86"/>
        <end position="101"/>
    </location>
</feature>
<evidence type="ECO:0000259" key="6">
    <source>
        <dbReference type="PROSITE" id="PS50011"/>
    </source>
</evidence>
<keyword evidence="2" id="KW-0547">Nucleotide-binding</keyword>
<dbReference type="GeneTree" id="ENSGT00940000167696"/>
<sequence length="453" mass="51458">MSNSFNTTSLCDPSDRICVAQLYEQEVIVVPVLLLAIFLGTLLTLCFLRLCSKKEVDAVTTHHTHSHHHTHRHHTDNELNAQRHSTNSRHHAHRQHRHSRQHLQGIDAPPALNPLEYEVVPMTPQTQNSKPSSQLAAPPLSTERQHESFQLITPLPLSFAMKQDNDVTLYRATMDRKAVVLRVLKETANDREQQNFLGFAHFLSELGPHACLPAMLGVVTVRSPLIMVLEELENRDLLGFLWRCRQDHQGVGKPCDLTEKRIFTMAGQIASALEYLHSKNCIHGNIGARSVLVGQDLSVKLWGFGPAYHRRTEESSAGKEMEMRKWQAPEVLARRPFSYSSDIWSFGILLYEMVTLGEPPFPRIMASELLQYLQRGNTLKRPANCSNSLYSIMKECCQWRPQDRASLAEVTSKLWLGERSANDTAVLRVPEPLNIEKYMREAGYGEAYNFAVL</sequence>
<dbReference type="GO" id="GO:0012505">
    <property type="term" value="C:endomembrane system"/>
    <property type="evidence" value="ECO:0007669"/>
    <property type="project" value="UniProtKB-SubCell"/>
</dbReference>
<dbReference type="CTD" id="101886109"/>
<dbReference type="Proteomes" id="UP001501920">
    <property type="component" value="Chromosome 1"/>
</dbReference>
<dbReference type="OMA" id="ERHATRH"/>
<name>A0A3B4EKK0_PYGNA</name>
<dbReference type="PANTHER" id="PTHR24416:SF631">
    <property type="entry name" value="SERINE_THREONINE_TYROSINE KINASE 1"/>
    <property type="match status" value="1"/>
</dbReference>
<keyword evidence="5" id="KW-0812">Transmembrane</keyword>
<dbReference type="GO" id="GO:0007169">
    <property type="term" value="P:cell surface receptor protein tyrosine kinase signaling pathway"/>
    <property type="evidence" value="ECO:0007669"/>
    <property type="project" value="TreeGrafter"/>
</dbReference>
<dbReference type="OrthoDB" id="4062651at2759"/>
<dbReference type="Gene3D" id="3.30.200.20">
    <property type="entry name" value="Phosphorylase Kinase, domain 1"/>
    <property type="match status" value="1"/>
</dbReference>
<proteinExistence type="predicted"/>
<dbReference type="InterPro" id="IPR050122">
    <property type="entry name" value="RTK"/>
</dbReference>
<dbReference type="GO" id="GO:0005524">
    <property type="term" value="F:ATP binding"/>
    <property type="evidence" value="ECO:0007669"/>
    <property type="project" value="UniProtKB-KW"/>
</dbReference>
<dbReference type="PANTHER" id="PTHR24416">
    <property type="entry name" value="TYROSINE-PROTEIN KINASE RECEPTOR"/>
    <property type="match status" value="1"/>
</dbReference>
<evidence type="ECO:0000256" key="2">
    <source>
        <dbReference type="ARBA" id="ARBA00022741"/>
    </source>
</evidence>
<feature type="compositionally biased region" description="Basic residues" evidence="4">
    <location>
        <begin position="62"/>
        <end position="74"/>
    </location>
</feature>
<protein>
    <recommendedName>
        <fullName evidence="6">Protein kinase domain-containing protein</fullName>
    </recommendedName>
</protein>
<evidence type="ECO:0000256" key="5">
    <source>
        <dbReference type="SAM" id="Phobius"/>
    </source>
</evidence>
<dbReference type="RefSeq" id="XP_017574071.1">
    <property type="nucleotide sequence ID" value="XM_017718582.1"/>
</dbReference>